<dbReference type="GO" id="GO:0006508">
    <property type="term" value="P:proteolysis"/>
    <property type="evidence" value="ECO:0007669"/>
    <property type="project" value="InterPro"/>
</dbReference>
<dbReference type="RefSeq" id="WP_084843383.1">
    <property type="nucleotide sequence ID" value="NZ_ARYN01000029.1"/>
</dbReference>
<reference evidence="3 4" key="1">
    <citation type="submission" date="2013-04" db="EMBL/GenBank/DDBJ databases">
        <title>Zunongwangia sp. 22II14-10F7 Genome Sequencing.</title>
        <authorList>
            <person name="Lai Q."/>
            <person name="Shao Z."/>
        </authorList>
    </citation>
    <scope>NUCLEOTIDE SEQUENCE [LARGE SCALE GENOMIC DNA]</scope>
    <source>
        <strain evidence="3 4">22II14-10F7</strain>
    </source>
</reference>
<dbReference type="SUPFAM" id="SSF52743">
    <property type="entry name" value="Subtilisin-like"/>
    <property type="match status" value="1"/>
</dbReference>
<keyword evidence="4" id="KW-1185">Reference proteome</keyword>
<name>A0A1Y1SY43_9FLAO</name>
<dbReference type="Gene3D" id="3.40.50.200">
    <property type="entry name" value="Peptidase S8/S53 domain"/>
    <property type="match status" value="1"/>
</dbReference>
<dbReference type="InterPro" id="IPR000209">
    <property type="entry name" value="Peptidase_S8/S53_dom"/>
</dbReference>
<evidence type="ECO:0000256" key="1">
    <source>
        <dbReference type="SAM" id="MobiDB-lite"/>
    </source>
</evidence>
<dbReference type="InterPro" id="IPR034074">
    <property type="entry name" value="Y4bN_pept_dom"/>
</dbReference>
<dbReference type="OrthoDB" id="1100338at2"/>
<sequence length="803" mass="91300">MPNRHTFLNNTGNQNNGFKKKRGRSSNPDPDSDLEPIINRARIRNLHENMLQFNVALTTRNERRTIEIPDYINLLWIHFYVPFNDDLRKKFYGRYGLLVQAFDAFNRSVLFEVVDQRLFQQLQQHLNLLNDLGTDVNYTHQDYNLIALIDHFEFFDSRLIVPSEQGVILNIINSSQDIATTQQEFLNDYLNAAQISFDINASSDLYFIHEIAEEQLIEISNNFDIVQGITSSRPLTVRPGIFGDLRVSYGFAVKIPQNLPIIGIIDTGVNTIDPFENLVLPTINITAHPNRDQSGHGTLVAGLCIFGGELPTGIQEEYEAKCRVLPIKVLHRNTDVINFPVMLEAIRTAHQEHGVRIFNMSLTLALVKNYNETFSNFAYELDKLSYDLDILVLISVGNFDSDSLNELLTQDFHDDHNYPNFFYRINSTSHVHSCKNTNICVPSESMNNLSIGALAGNLNEDDQTDISPSKYHPAYYSRKSHFDYNQKINNKPFKKNQRNKYFNKPDLVYEGGDLHRTQSGIEVLADPGQYFTRTAGTSLSTPLVSSIAMDLIYAYPSLNMQSIKALLINSAGYLQSSKVPGFEGKDPLLKKLVGFGKPNKTLGLATDDHSITMILEKAIKNDQIMAIPIYLPEYLQNAGNKLIFTISLTFKFLPDRGNHLAYMPLHMSFNLVKNKLTKDFANKDAKDYQIKNGFSWSEDHFGLENALFSNAQKKEYRLQPKDIENLEGELAIAVRCICKPNIDPQLLQQYRSKEHSFSLVITITEEIKNETNHNLYSEVLDVNNLTVIPESEVGSDADLEAEN</sequence>
<gene>
    <name evidence="3" type="ORF">IIF7_19614</name>
</gene>
<evidence type="ECO:0000259" key="2">
    <source>
        <dbReference type="Pfam" id="PF00082"/>
    </source>
</evidence>
<dbReference type="CDD" id="cd04847">
    <property type="entry name" value="Peptidases_S8_Subtilisin_like_2"/>
    <property type="match status" value="1"/>
</dbReference>
<proteinExistence type="predicted"/>
<evidence type="ECO:0000313" key="4">
    <source>
        <dbReference type="Proteomes" id="UP000192746"/>
    </source>
</evidence>
<accession>A0A1Y1SY43</accession>
<dbReference type="GO" id="GO:0004252">
    <property type="term" value="F:serine-type endopeptidase activity"/>
    <property type="evidence" value="ECO:0007669"/>
    <property type="project" value="InterPro"/>
</dbReference>
<protein>
    <submittedName>
        <fullName evidence="3">Peptidase s8 and s53 subtilisin kexin sedolisin</fullName>
    </submittedName>
</protein>
<dbReference type="Proteomes" id="UP000192746">
    <property type="component" value="Unassembled WGS sequence"/>
</dbReference>
<feature type="compositionally biased region" description="Polar residues" evidence="1">
    <location>
        <begin position="1"/>
        <end position="17"/>
    </location>
</feature>
<dbReference type="EMBL" id="ARYN01000029">
    <property type="protein sequence ID" value="ORL43667.1"/>
    <property type="molecule type" value="Genomic_DNA"/>
</dbReference>
<organism evidence="3 4">
    <name type="scientific">Zunongwangia atlantica 22II14-10F7</name>
    <dbReference type="NCBI Taxonomy" id="1185767"/>
    <lineage>
        <taxon>Bacteria</taxon>
        <taxon>Pseudomonadati</taxon>
        <taxon>Bacteroidota</taxon>
        <taxon>Flavobacteriia</taxon>
        <taxon>Flavobacteriales</taxon>
        <taxon>Flavobacteriaceae</taxon>
        <taxon>Zunongwangia</taxon>
    </lineage>
</organism>
<dbReference type="InterPro" id="IPR036852">
    <property type="entry name" value="Peptidase_S8/S53_dom_sf"/>
</dbReference>
<feature type="domain" description="Peptidase S8/S53" evidence="2">
    <location>
        <begin position="261"/>
        <end position="582"/>
    </location>
</feature>
<dbReference type="AlphaFoldDB" id="A0A1Y1SY43"/>
<dbReference type="Pfam" id="PF00082">
    <property type="entry name" value="Peptidase_S8"/>
    <property type="match status" value="1"/>
</dbReference>
<dbReference type="STRING" id="1185767.IIF7_19614"/>
<evidence type="ECO:0000313" key="3">
    <source>
        <dbReference type="EMBL" id="ORL43667.1"/>
    </source>
</evidence>
<feature type="region of interest" description="Disordered" evidence="1">
    <location>
        <begin position="1"/>
        <end position="35"/>
    </location>
</feature>
<comment type="caution">
    <text evidence="3">The sequence shown here is derived from an EMBL/GenBank/DDBJ whole genome shotgun (WGS) entry which is preliminary data.</text>
</comment>